<keyword evidence="10" id="KW-0175">Coiled coil</keyword>
<evidence type="ECO:0000256" key="10">
    <source>
        <dbReference type="SAM" id="Coils"/>
    </source>
</evidence>
<evidence type="ECO:0000256" key="6">
    <source>
        <dbReference type="ARBA" id="ARBA00059061"/>
    </source>
</evidence>
<dbReference type="GO" id="GO:0000462">
    <property type="term" value="P:maturation of SSU-rRNA from tricistronic rRNA transcript (SSU-rRNA, 5.8S rRNA, LSU-rRNA)"/>
    <property type="evidence" value="ECO:0007669"/>
    <property type="project" value="TreeGrafter"/>
</dbReference>
<feature type="domain" description="BING4 C-terminal" evidence="12">
    <location>
        <begin position="428"/>
        <end position="506"/>
    </location>
</feature>
<feature type="coiled-coil region" evidence="10">
    <location>
        <begin position="117"/>
        <end position="144"/>
    </location>
</feature>
<name>H3ALU3_LATCH</name>
<evidence type="ECO:0000256" key="8">
    <source>
        <dbReference type="ARBA" id="ARBA00070552"/>
    </source>
</evidence>
<dbReference type="EMBL" id="AFYH01115931">
    <property type="status" value="NOT_ANNOTATED_CDS"/>
    <property type="molecule type" value="Genomic_DNA"/>
</dbReference>
<dbReference type="Gene3D" id="2.130.10.10">
    <property type="entry name" value="YVTN repeat-like/Quinoprotein amine dehydrogenase"/>
    <property type="match status" value="1"/>
</dbReference>
<accession>H3ALU3</accession>
<keyword evidence="14" id="KW-1185">Reference proteome</keyword>
<dbReference type="Proteomes" id="UP000008672">
    <property type="component" value="Unassembled WGS sequence"/>
</dbReference>
<dbReference type="Ensembl" id="ENSLACT00000010693.1">
    <property type="protein sequence ID" value="ENSLACP00000010614.1"/>
    <property type="gene ID" value="ENSLACG00000009350.1"/>
</dbReference>
<sequence length="614" mass="68986">PATSSRAGLIIPPPHISAGKSKRYWESSEGKVEDDPQRKKQRTGGAGGAEEAREQASGSQENIGLSTRKKRKKQGSPGKKKRISGREDPFPGPAPILEKNLQKFKRGKKTELNKVSNRNLKAHLKKLEDKYELAKSQAARYDLLLPEEDGFLEGDDGEDTCVIQQEDIAHAVDITSGSKYFNLELNQFGPYRANYTRNGRQLLLGGRRGHIATIDWQTKELKCEMNVMESINDCRWLHSETMFAVAQKKWLYIYDNLGIELRCLKNFNDVLRMEFLPYHFLLATCSATGFLQYLDISIGKEIAAICTKSGRLDVMTQNPHNAIIHLGHPTGTVTLWSPNLKAPLAKMLCHRGGVRAIAVDKTGTYMATSGLDKKLNLFDIRSYRPLQSFVIPAGASHLSFSQRSLLAAGCGNVVQVYKDLHLKAVEKPYMCHTVRRGIHGLQFCPYEDVLGVGHGEGFTSMIIPGAGEANFDALESNPYQSKKQRQESEVKALLEKIQPELITMDPNKLGEIDFITMDQKHKDRVERLGFDPLAKGKFEPKHKKKGRSSAGSLLKRKKKVAYEEQRDLIRKSLQENAAAEKERKQEEKMTSLSQRSALERFKRHMKWGGGSINP</sequence>
<dbReference type="InterPro" id="IPR040315">
    <property type="entry name" value="WDR46/Utp7"/>
</dbReference>
<evidence type="ECO:0000256" key="11">
    <source>
        <dbReference type="SAM" id="MobiDB-lite"/>
    </source>
</evidence>
<dbReference type="Bgee" id="ENSLACG00000009350">
    <property type="expression patterns" value="Expressed in chordate pharynx and 6 other cell types or tissues"/>
</dbReference>
<dbReference type="GO" id="GO:0030686">
    <property type="term" value="C:90S preribosome"/>
    <property type="evidence" value="ECO:0007669"/>
    <property type="project" value="TreeGrafter"/>
</dbReference>
<reference evidence="13" key="3">
    <citation type="submission" date="2025-09" db="UniProtKB">
        <authorList>
            <consortium name="Ensembl"/>
        </authorList>
    </citation>
    <scope>IDENTIFICATION</scope>
</reference>
<organism evidence="13 14">
    <name type="scientific">Latimeria chalumnae</name>
    <name type="common">Coelacanth</name>
    <dbReference type="NCBI Taxonomy" id="7897"/>
    <lineage>
        <taxon>Eukaryota</taxon>
        <taxon>Metazoa</taxon>
        <taxon>Chordata</taxon>
        <taxon>Craniata</taxon>
        <taxon>Vertebrata</taxon>
        <taxon>Euteleostomi</taxon>
        <taxon>Coelacanthiformes</taxon>
        <taxon>Coelacanthidae</taxon>
        <taxon>Latimeria</taxon>
    </lineage>
</organism>
<dbReference type="GeneTree" id="ENSGT00390000007075"/>
<protein>
    <recommendedName>
        <fullName evidence="8">WD repeat-containing protein 46</fullName>
    </recommendedName>
</protein>
<feature type="compositionally biased region" description="Basic and acidic residues" evidence="11">
    <location>
        <begin position="576"/>
        <end position="589"/>
    </location>
</feature>
<evidence type="ECO:0000256" key="9">
    <source>
        <dbReference type="PROSITE-ProRule" id="PRU00221"/>
    </source>
</evidence>
<dbReference type="InParanoid" id="H3ALU3"/>
<dbReference type="SMART" id="SM01033">
    <property type="entry name" value="BING4CT"/>
    <property type="match status" value="1"/>
</dbReference>
<dbReference type="eggNOG" id="KOG1272">
    <property type="taxonomic scope" value="Eukaryota"/>
</dbReference>
<comment type="subunit">
    <text evidence="7">Part of the small subunit (SSU) processome, composed of more than 70 proteins and the RNA chaperone small nucleolar RNA (snoRNA) U3. Interacts with DDX21, NCL, NOP2 and EBNA1BP2.</text>
</comment>
<dbReference type="GO" id="GO:0032040">
    <property type="term" value="C:small-subunit processome"/>
    <property type="evidence" value="ECO:0007669"/>
    <property type="project" value="TreeGrafter"/>
</dbReference>
<dbReference type="InterPro" id="IPR012952">
    <property type="entry name" value="BING4_C_dom"/>
</dbReference>
<evidence type="ECO:0000256" key="3">
    <source>
        <dbReference type="ARBA" id="ARBA00022574"/>
    </source>
</evidence>
<comment type="function">
    <text evidence="6">Scaffold component of the nucleolar structure. Required for localization of DDX21 and NCL to the granular compartment of the nucleolus. Part of the small subunit (SSU) processome, first precursor of the small eukaryotic ribosomal subunit. During the assembly of the SSU processome in the nucleolus, many ribosome biogenesis factors, an RNA chaperone and ribosomal proteins associate with the nascent pre-rRNA and work in concert to generate RNA folding, modifications, rearrangements and cleavage as well as targeted degradation of pre-ribosomal RNA by the RNA exosome.</text>
</comment>
<reference evidence="14" key="1">
    <citation type="submission" date="2011-08" db="EMBL/GenBank/DDBJ databases">
        <title>The draft genome of Latimeria chalumnae.</title>
        <authorList>
            <person name="Di Palma F."/>
            <person name="Alfoldi J."/>
            <person name="Johnson J."/>
            <person name="Berlin A."/>
            <person name="Gnerre S."/>
            <person name="Jaffe D."/>
            <person name="MacCallum I."/>
            <person name="Young S."/>
            <person name="Walker B.J."/>
            <person name="Lander E."/>
            <person name="Lindblad-Toh K."/>
        </authorList>
    </citation>
    <scope>NUCLEOTIDE SEQUENCE [LARGE SCALE GENOMIC DNA]</scope>
    <source>
        <strain evidence="14">Wild caught</strain>
    </source>
</reference>
<feature type="region of interest" description="Disordered" evidence="11">
    <location>
        <begin position="535"/>
        <end position="560"/>
    </location>
</feature>
<evidence type="ECO:0000256" key="2">
    <source>
        <dbReference type="ARBA" id="ARBA00022553"/>
    </source>
</evidence>
<keyword evidence="3 9" id="KW-0853">WD repeat</keyword>
<dbReference type="FunFam" id="2.130.10.10:FF:000128">
    <property type="entry name" value="WD repeat domain 46"/>
    <property type="match status" value="1"/>
</dbReference>
<evidence type="ECO:0000256" key="1">
    <source>
        <dbReference type="ARBA" id="ARBA00004604"/>
    </source>
</evidence>
<evidence type="ECO:0000313" key="14">
    <source>
        <dbReference type="Proteomes" id="UP000008672"/>
    </source>
</evidence>
<keyword evidence="2" id="KW-0597">Phosphoprotein</keyword>
<feature type="region of interest" description="Disordered" evidence="11">
    <location>
        <begin position="576"/>
        <end position="614"/>
    </location>
</feature>
<dbReference type="FunCoup" id="H3ALU3">
    <property type="interactions" value="1981"/>
</dbReference>
<feature type="repeat" description="WD" evidence="9">
    <location>
        <begin position="347"/>
        <end position="388"/>
    </location>
</feature>
<dbReference type="EMBL" id="AFYH01115930">
    <property type="status" value="NOT_ANNOTATED_CDS"/>
    <property type="molecule type" value="Genomic_DNA"/>
</dbReference>
<evidence type="ECO:0000256" key="5">
    <source>
        <dbReference type="ARBA" id="ARBA00023242"/>
    </source>
</evidence>
<dbReference type="AlphaFoldDB" id="H3ALU3"/>
<dbReference type="SMART" id="SM00320">
    <property type="entry name" value="WD40"/>
    <property type="match status" value="4"/>
</dbReference>
<comment type="subcellular location">
    <subcellularLocation>
        <location evidence="1">Nucleus</location>
        <location evidence="1">Nucleolus</location>
    </subcellularLocation>
</comment>
<feature type="region of interest" description="Disordered" evidence="11">
    <location>
        <begin position="1"/>
        <end position="96"/>
    </location>
</feature>
<dbReference type="PANTHER" id="PTHR14085:SF3">
    <property type="entry name" value="WD REPEAT-CONTAINING PROTEIN 46"/>
    <property type="match status" value="1"/>
</dbReference>
<evidence type="ECO:0000259" key="12">
    <source>
        <dbReference type="SMART" id="SM01033"/>
    </source>
</evidence>
<dbReference type="PANTHER" id="PTHR14085">
    <property type="entry name" value="WD-REPEAT PROTEIN BING4"/>
    <property type="match status" value="1"/>
</dbReference>
<reference evidence="13" key="2">
    <citation type="submission" date="2025-08" db="UniProtKB">
        <authorList>
            <consortium name="Ensembl"/>
        </authorList>
    </citation>
    <scope>IDENTIFICATION</scope>
</reference>
<dbReference type="STRING" id="7897.ENSLACP00000010614"/>
<keyword evidence="5" id="KW-0539">Nucleus</keyword>
<dbReference type="OMA" id="EFLPYHW"/>
<dbReference type="InterPro" id="IPR036322">
    <property type="entry name" value="WD40_repeat_dom_sf"/>
</dbReference>
<feature type="compositionally biased region" description="Basic residues" evidence="11">
    <location>
        <begin position="67"/>
        <end position="83"/>
    </location>
</feature>
<dbReference type="Pfam" id="PF08149">
    <property type="entry name" value="BING4CT"/>
    <property type="match status" value="1"/>
</dbReference>
<dbReference type="EMBL" id="AFYH01115929">
    <property type="status" value="NOT_ANNOTATED_CDS"/>
    <property type="molecule type" value="Genomic_DNA"/>
</dbReference>
<feature type="compositionally biased region" description="Basic and acidic residues" evidence="11">
    <location>
        <begin position="23"/>
        <end position="38"/>
    </location>
</feature>
<dbReference type="PROSITE" id="PS50082">
    <property type="entry name" value="WD_REPEATS_2"/>
    <property type="match status" value="1"/>
</dbReference>
<gene>
    <name evidence="13" type="primary">WDR46</name>
</gene>
<dbReference type="SUPFAM" id="SSF50978">
    <property type="entry name" value="WD40 repeat-like"/>
    <property type="match status" value="1"/>
</dbReference>
<dbReference type="InterPro" id="IPR001680">
    <property type="entry name" value="WD40_rpt"/>
</dbReference>
<evidence type="ECO:0000256" key="4">
    <source>
        <dbReference type="ARBA" id="ARBA00022737"/>
    </source>
</evidence>
<evidence type="ECO:0000313" key="13">
    <source>
        <dbReference type="Ensembl" id="ENSLACP00000010614.1"/>
    </source>
</evidence>
<proteinExistence type="predicted"/>
<evidence type="ECO:0000256" key="7">
    <source>
        <dbReference type="ARBA" id="ARBA00064570"/>
    </source>
</evidence>
<keyword evidence="4" id="KW-0677">Repeat</keyword>
<dbReference type="InterPro" id="IPR015943">
    <property type="entry name" value="WD40/YVTN_repeat-like_dom_sf"/>
</dbReference>